<dbReference type="InterPro" id="IPR001461">
    <property type="entry name" value="Aspartic_peptidase_A1"/>
</dbReference>
<dbReference type="PROSITE" id="PS51767">
    <property type="entry name" value="PEPTIDASE_A1"/>
    <property type="match status" value="1"/>
</dbReference>
<evidence type="ECO:0000256" key="2">
    <source>
        <dbReference type="ARBA" id="ARBA00022801"/>
    </source>
</evidence>
<sequence length="409" mass="44243">MVNCKTIVSALALSALAAAAPSPPAAGAGAGPAPTPSAAAEPGLGKRFSLDLHPVKRGPAHPAARSLHTLDRYGGRVSKKLRSLANPQTGSVNVTSYPFYMQYHMPVKLGNINMTLMFDTGNSDLWVTINETQGRGSHHPFDNSTCLPLPGYTFDISWGSFGDITGDVCSDKVEVGGITSQKQAIQLALHLSEHISGSIKDDGVMGFSFIGLNNIEPKPQNTWFENVKNSLQKPVFTVDLRKNAVGTIDFGFVDPKKHRGSIFWAYVDEKSGFWRFYNEGYIIGNDSVIGDFFPGILDTGGNMILLFDPMVEEYYNKVPGAFFDEGNEGYVFPCNATLPNWTVIVEKARFTVPGPNINFAPVGSGLCYGGIQSNGGLPFAIYGNLFISQFLTIFGAYNKFPRVGFAIKA</sequence>
<reference evidence="7" key="1">
    <citation type="journal article" date="2015" name="Genome Announc.">
        <title>Genome sequence of the AIDS-associated pathogen Penicillium marneffei (ATCC18224) and its near taxonomic relative Talaromyces stipitatus (ATCC10500).</title>
        <authorList>
            <person name="Nierman W.C."/>
            <person name="Fedorova-Abrams N.D."/>
            <person name="Andrianopoulos A."/>
        </authorList>
    </citation>
    <scope>NUCLEOTIDE SEQUENCE [LARGE SCALE GENOMIC DNA]</scope>
    <source>
        <strain evidence="7">ATCC 18224 / CBS 334.59 / QM 7333</strain>
    </source>
</reference>
<proteinExistence type="inferred from homology"/>
<keyword evidence="7" id="KW-1185">Reference proteome</keyword>
<dbReference type="InterPro" id="IPR033121">
    <property type="entry name" value="PEPTIDASE_A1"/>
</dbReference>
<evidence type="ECO:0000256" key="1">
    <source>
        <dbReference type="ARBA" id="ARBA00007447"/>
    </source>
</evidence>
<dbReference type="PRINTS" id="PR00792">
    <property type="entry name" value="PEPSIN"/>
</dbReference>
<evidence type="ECO:0000313" key="7">
    <source>
        <dbReference type="Proteomes" id="UP000001294"/>
    </source>
</evidence>
<dbReference type="InterPro" id="IPR021109">
    <property type="entry name" value="Peptidase_aspartic_dom_sf"/>
</dbReference>
<dbReference type="PANTHER" id="PTHR47966:SF1">
    <property type="entry name" value="ASPARTYL PROTEINASE"/>
    <property type="match status" value="1"/>
</dbReference>
<organism evidence="6 7">
    <name type="scientific">Talaromyces marneffei (strain ATCC 18224 / CBS 334.59 / QM 7333)</name>
    <name type="common">Penicillium marneffei</name>
    <dbReference type="NCBI Taxonomy" id="441960"/>
    <lineage>
        <taxon>Eukaryota</taxon>
        <taxon>Fungi</taxon>
        <taxon>Dikarya</taxon>
        <taxon>Ascomycota</taxon>
        <taxon>Pezizomycotina</taxon>
        <taxon>Eurotiomycetes</taxon>
        <taxon>Eurotiomycetidae</taxon>
        <taxon>Eurotiales</taxon>
        <taxon>Trichocomaceae</taxon>
        <taxon>Talaromyces</taxon>
        <taxon>Talaromyces sect. Talaromyces</taxon>
    </lineage>
</organism>
<dbReference type="Pfam" id="PF00026">
    <property type="entry name" value="Asp"/>
    <property type="match status" value="1"/>
</dbReference>
<dbReference type="VEuPathDB" id="FungiDB:PMAA_058850"/>
<dbReference type="GO" id="GO:0004190">
    <property type="term" value="F:aspartic-type endopeptidase activity"/>
    <property type="evidence" value="ECO:0007669"/>
    <property type="project" value="InterPro"/>
</dbReference>
<gene>
    <name evidence="6" type="ORF">PMAA_058850</name>
</gene>
<dbReference type="PhylomeDB" id="B6QLX8"/>
<name>B6QLX8_TALMQ</name>
<feature type="chain" id="PRO_5002845624" evidence="4">
    <location>
        <begin position="20"/>
        <end position="409"/>
    </location>
</feature>
<dbReference type="GO" id="GO:0006508">
    <property type="term" value="P:proteolysis"/>
    <property type="evidence" value="ECO:0007669"/>
    <property type="project" value="InterPro"/>
</dbReference>
<dbReference type="PANTHER" id="PTHR47966">
    <property type="entry name" value="BETA-SITE APP-CLEAVING ENZYME, ISOFORM A-RELATED"/>
    <property type="match status" value="1"/>
</dbReference>
<evidence type="ECO:0000256" key="3">
    <source>
        <dbReference type="SAM" id="MobiDB-lite"/>
    </source>
</evidence>
<keyword evidence="4" id="KW-0732">Signal</keyword>
<dbReference type="SUPFAM" id="SSF50630">
    <property type="entry name" value="Acid proteases"/>
    <property type="match status" value="1"/>
</dbReference>
<accession>B6QLX8</accession>
<keyword evidence="2" id="KW-0378">Hydrolase</keyword>
<protein>
    <submittedName>
        <fullName evidence="6">Aspergillopepsin F, putative</fullName>
    </submittedName>
</protein>
<feature type="domain" description="Peptidase A1" evidence="5">
    <location>
        <begin position="103"/>
        <end position="406"/>
    </location>
</feature>
<dbReference type="Gene3D" id="2.40.70.10">
    <property type="entry name" value="Acid Proteases"/>
    <property type="match status" value="2"/>
</dbReference>
<feature type="region of interest" description="Disordered" evidence="3">
    <location>
        <begin position="24"/>
        <end position="44"/>
    </location>
</feature>
<evidence type="ECO:0000259" key="5">
    <source>
        <dbReference type="PROSITE" id="PS51767"/>
    </source>
</evidence>
<dbReference type="AlphaFoldDB" id="B6QLX8"/>
<dbReference type="Proteomes" id="UP000001294">
    <property type="component" value="Unassembled WGS sequence"/>
</dbReference>
<dbReference type="HOGENOM" id="CLU_013253_0_1_1"/>
<dbReference type="EMBL" id="DS995903">
    <property type="protein sequence ID" value="EEA22105.1"/>
    <property type="molecule type" value="Genomic_DNA"/>
</dbReference>
<feature type="signal peptide" evidence="4">
    <location>
        <begin position="1"/>
        <end position="19"/>
    </location>
</feature>
<evidence type="ECO:0000256" key="4">
    <source>
        <dbReference type="SAM" id="SignalP"/>
    </source>
</evidence>
<comment type="similarity">
    <text evidence="1">Belongs to the peptidase A1 family.</text>
</comment>
<evidence type="ECO:0000313" key="6">
    <source>
        <dbReference type="EMBL" id="EEA22105.1"/>
    </source>
</evidence>